<evidence type="ECO:0000313" key="1">
    <source>
        <dbReference type="EMBL" id="CUS06410.1"/>
    </source>
</evidence>
<dbReference type="EMBL" id="LN890657">
    <property type="protein sequence ID" value="CUS06410.1"/>
    <property type="molecule type" value="Genomic_DNA"/>
</dbReference>
<dbReference type="KEGG" id="pbf:CFX0092_P0010"/>
<gene>
    <name evidence="1" type="ORF">CFX0092_P0010</name>
</gene>
<keyword evidence="2" id="KW-1185">Reference proteome</keyword>
<sequence length="146" mass="16361">MSKKTTKILVIGNYRARMQNVAVSDDGRVAWIDDTLYQIQTETAQKQAVLKHSRARHTDAAAIAAATAWVWQSRGVTTKENRTVTLVQRVARCGIYRTERSKASVRITRFDGKEYAIVADKEADHPYPVERGEVNIGGLWDTGDRG</sequence>
<keyword evidence="1" id="KW-0614">Plasmid</keyword>
<protein>
    <submittedName>
        <fullName evidence="1">Uncharacterized protein</fullName>
    </submittedName>
</protein>
<dbReference type="AlphaFoldDB" id="A0A160TB79"/>
<accession>A0A160TB79</accession>
<proteinExistence type="predicted"/>
<name>A0A160TB79_9CHLR</name>
<dbReference type="RefSeq" id="WP_095045707.1">
    <property type="nucleotide sequence ID" value="NZ_LN890657.1"/>
</dbReference>
<dbReference type="Proteomes" id="UP000215027">
    <property type="component" value="Plasmid III"/>
</dbReference>
<evidence type="ECO:0000313" key="2">
    <source>
        <dbReference type="Proteomes" id="UP000215027"/>
    </source>
</evidence>
<organism evidence="1 2">
    <name type="scientific">Candidatus Promineifilum breve</name>
    <dbReference type="NCBI Taxonomy" id="1806508"/>
    <lineage>
        <taxon>Bacteria</taxon>
        <taxon>Bacillati</taxon>
        <taxon>Chloroflexota</taxon>
        <taxon>Ardenticatenia</taxon>
        <taxon>Candidatus Promineifilales</taxon>
        <taxon>Candidatus Promineifilaceae</taxon>
        <taxon>Candidatus Promineifilum</taxon>
    </lineage>
</organism>
<geneLocation type="plasmid" evidence="1 2">
    <name>III</name>
</geneLocation>
<reference evidence="1" key="1">
    <citation type="submission" date="2016-01" db="EMBL/GenBank/DDBJ databases">
        <authorList>
            <person name="Mcilroy J.S."/>
            <person name="Karst M S."/>
            <person name="Albertsen M."/>
        </authorList>
    </citation>
    <scope>NUCLEOTIDE SEQUENCE</scope>
    <source>
        <strain evidence="1">Cfx-K</strain>
        <plasmid evidence="1">III</plasmid>
    </source>
</reference>